<evidence type="ECO:0000256" key="2">
    <source>
        <dbReference type="ARBA" id="ARBA00023125"/>
    </source>
</evidence>
<keyword evidence="5" id="KW-1185">Reference proteome</keyword>
<dbReference type="STRING" id="530584.SAMN05421630_10515"/>
<keyword evidence="1" id="KW-0805">Transcription regulation</keyword>
<organism evidence="4 5">
    <name type="scientific">Prauserella marina</name>
    <dbReference type="NCBI Taxonomy" id="530584"/>
    <lineage>
        <taxon>Bacteria</taxon>
        <taxon>Bacillati</taxon>
        <taxon>Actinomycetota</taxon>
        <taxon>Actinomycetes</taxon>
        <taxon>Pseudonocardiales</taxon>
        <taxon>Pseudonocardiaceae</taxon>
        <taxon>Prauserella</taxon>
    </lineage>
</organism>
<dbReference type="EMBL" id="FMZE01000005">
    <property type="protein sequence ID" value="SDC97851.1"/>
    <property type="molecule type" value="Genomic_DNA"/>
</dbReference>
<dbReference type="AlphaFoldDB" id="A0A222VQ94"/>
<dbReference type="PROSITE" id="PS50977">
    <property type="entry name" value="HTH_TETR_2"/>
    <property type="match status" value="1"/>
</dbReference>
<proteinExistence type="predicted"/>
<name>A0A222VQ94_9PSEU</name>
<dbReference type="PRINTS" id="PR00455">
    <property type="entry name" value="HTHTETR"/>
</dbReference>
<dbReference type="GO" id="GO:0003677">
    <property type="term" value="F:DNA binding"/>
    <property type="evidence" value="ECO:0007669"/>
    <property type="project" value="UniProtKB-UniRule"/>
</dbReference>
<dbReference type="SUPFAM" id="SSF46689">
    <property type="entry name" value="Homeodomain-like"/>
    <property type="match status" value="1"/>
</dbReference>
<accession>A0A222VQ94</accession>
<dbReference type="InterPro" id="IPR001647">
    <property type="entry name" value="HTH_TetR"/>
</dbReference>
<evidence type="ECO:0000256" key="1">
    <source>
        <dbReference type="ARBA" id="ARBA00023015"/>
    </source>
</evidence>
<dbReference type="Pfam" id="PF00440">
    <property type="entry name" value="TetR_N"/>
    <property type="match status" value="1"/>
</dbReference>
<dbReference type="KEGG" id="pmad:BAY61_14855"/>
<protein>
    <submittedName>
        <fullName evidence="4">DNA-binding transcriptional regulator, AcrR family</fullName>
    </submittedName>
</protein>
<keyword evidence="2 4" id="KW-0238">DNA-binding</keyword>
<dbReference type="PANTHER" id="PTHR47506">
    <property type="entry name" value="TRANSCRIPTIONAL REGULATORY PROTEIN"/>
    <property type="match status" value="1"/>
</dbReference>
<sequence>MHVPPRQRLSVADWVAAAFDALAEGGLAAIAIEPIAARLGATKGSFYWHFDSRNALITAALELWELRHTEDVIAEIDALSPGLPRLRALVVGAVESRDDQGARAELALQPTAGHPLVAPVLARVTRRRLGYLAAQFAELGFSREGAMRRAQLAYTGYLGLAQLAHATPGEVDLSSDYLDTMLEVLAGSAPR</sequence>
<dbReference type="PANTHER" id="PTHR47506:SF6">
    <property type="entry name" value="HTH-TYPE TRANSCRIPTIONAL REPRESSOR NEMR"/>
    <property type="match status" value="1"/>
</dbReference>
<evidence type="ECO:0000313" key="5">
    <source>
        <dbReference type="Proteomes" id="UP000199494"/>
    </source>
</evidence>
<evidence type="ECO:0000313" key="4">
    <source>
        <dbReference type="EMBL" id="SDC97851.1"/>
    </source>
</evidence>
<dbReference type="Proteomes" id="UP000199494">
    <property type="component" value="Unassembled WGS sequence"/>
</dbReference>
<evidence type="ECO:0000256" key="3">
    <source>
        <dbReference type="ARBA" id="ARBA00023163"/>
    </source>
</evidence>
<gene>
    <name evidence="4" type="ORF">SAMN05421630_10515</name>
</gene>
<dbReference type="OrthoDB" id="3218408at2"/>
<dbReference type="InterPro" id="IPR009057">
    <property type="entry name" value="Homeodomain-like_sf"/>
</dbReference>
<reference evidence="4 5" key="1">
    <citation type="submission" date="2016-10" db="EMBL/GenBank/DDBJ databases">
        <authorList>
            <person name="de Groot N.N."/>
        </authorList>
    </citation>
    <scope>NUCLEOTIDE SEQUENCE [LARGE SCALE GENOMIC DNA]</scope>
    <source>
        <strain evidence="4 5">CGMCC 4.5506</strain>
    </source>
</reference>
<keyword evidence="3" id="KW-0804">Transcription</keyword>
<dbReference type="Gene3D" id="1.10.357.10">
    <property type="entry name" value="Tetracycline Repressor, domain 2"/>
    <property type="match status" value="1"/>
</dbReference>